<evidence type="ECO:0000313" key="1">
    <source>
        <dbReference type="EMBL" id="OQV14452.1"/>
    </source>
</evidence>
<reference evidence="2" key="1">
    <citation type="submission" date="2017-01" db="EMBL/GenBank/DDBJ databases">
        <title>Comparative genomics of anhydrobiosis in the tardigrade Hypsibius dujardini.</title>
        <authorList>
            <person name="Yoshida Y."/>
            <person name="Koutsovoulos G."/>
            <person name="Laetsch D."/>
            <person name="Stevens L."/>
            <person name="Kumar S."/>
            <person name="Horikawa D."/>
            <person name="Ishino K."/>
            <person name="Komine S."/>
            <person name="Tomita M."/>
            <person name="Blaxter M."/>
            <person name="Arakawa K."/>
        </authorList>
    </citation>
    <scope>NUCLEOTIDE SEQUENCE [LARGE SCALE GENOMIC DNA]</scope>
    <source>
        <strain evidence="2">Z151</strain>
    </source>
</reference>
<name>A0A1W0WGZ6_HYPEX</name>
<dbReference type="EMBL" id="MTYJ01000104">
    <property type="protein sequence ID" value="OQV14452.1"/>
    <property type="molecule type" value="Genomic_DNA"/>
</dbReference>
<accession>A0A1W0WGZ6</accession>
<proteinExistence type="predicted"/>
<gene>
    <name evidence="1" type="ORF">BV898_11294</name>
</gene>
<organism evidence="1 2">
    <name type="scientific">Hypsibius exemplaris</name>
    <name type="common">Freshwater tardigrade</name>
    <dbReference type="NCBI Taxonomy" id="2072580"/>
    <lineage>
        <taxon>Eukaryota</taxon>
        <taxon>Metazoa</taxon>
        <taxon>Ecdysozoa</taxon>
        <taxon>Tardigrada</taxon>
        <taxon>Eutardigrada</taxon>
        <taxon>Parachela</taxon>
        <taxon>Hypsibioidea</taxon>
        <taxon>Hypsibiidae</taxon>
        <taxon>Hypsibius</taxon>
    </lineage>
</organism>
<sequence>LFVLTRAGAPPQPKSSSATLWRDSEASVGSIWRCLLREWTLLIEVLALLGQEGGLFHDVARMEKGVTFWSISVSSTSTGSSFGSVRVKPVRQTLILVEANLNADITSHDIARTLLHHDGVLESSKLNATPSCFVAPRYVLLENVESNELNR</sequence>
<evidence type="ECO:0000313" key="2">
    <source>
        <dbReference type="Proteomes" id="UP000192578"/>
    </source>
</evidence>
<feature type="non-terminal residue" evidence="1">
    <location>
        <position position="1"/>
    </location>
</feature>
<comment type="caution">
    <text evidence="1">The sequence shown here is derived from an EMBL/GenBank/DDBJ whole genome shotgun (WGS) entry which is preliminary data.</text>
</comment>
<keyword evidence="2" id="KW-1185">Reference proteome</keyword>
<protein>
    <submittedName>
        <fullName evidence="1">Uncharacterized protein</fullName>
    </submittedName>
</protein>
<dbReference type="AlphaFoldDB" id="A0A1W0WGZ6"/>
<dbReference type="Proteomes" id="UP000192578">
    <property type="component" value="Unassembled WGS sequence"/>
</dbReference>